<dbReference type="InParanoid" id="A0A0D0AP67"/>
<evidence type="ECO:0000313" key="3">
    <source>
        <dbReference type="Proteomes" id="UP000054485"/>
    </source>
</evidence>
<accession>A0A0D0AP67</accession>
<name>A0A0D0AP67_9AGAM</name>
<sequence>MYAGYTSTVAEGGYGRRHSCRSGDDCKLSFLVASMGVSLQLEEIHSQTLKNPARR</sequence>
<proteinExistence type="predicted"/>
<keyword evidence="3" id="KW-1185">Reference proteome</keyword>
<dbReference type="AlphaFoldDB" id="A0A0D0AP67"/>
<dbReference type="EMBL" id="KN835209">
    <property type="protein sequence ID" value="KIK43571.1"/>
    <property type="molecule type" value="Genomic_DNA"/>
</dbReference>
<protein>
    <submittedName>
        <fullName evidence="2">Unplaced genomic scaffold CY34scaffold_78, whole genome shotgun sequence</fullName>
    </submittedName>
</protein>
<gene>
    <name evidence="2" type="ORF">CY34DRAFT_803658</name>
</gene>
<feature type="region of interest" description="Disordered" evidence="1">
    <location>
        <begin position="1"/>
        <end position="20"/>
    </location>
</feature>
<dbReference type="HOGENOM" id="CLU_3033992_0_0_1"/>
<evidence type="ECO:0000313" key="2">
    <source>
        <dbReference type="EMBL" id="KIK43571.1"/>
    </source>
</evidence>
<evidence type="ECO:0000256" key="1">
    <source>
        <dbReference type="SAM" id="MobiDB-lite"/>
    </source>
</evidence>
<reference evidence="2 3" key="1">
    <citation type="submission" date="2014-04" db="EMBL/GenBank/DDBJ databases">
        <authorList>
            <consortium name="DOE Joint Genome Institute"/>
            <person name="Kuo A."/>
            <person name="Ruytinx J."/>
            <person name="Rineau F."/>
            <person name="Colpaert J."/>
            <person name="Kohler A."/>
            <person name="Nagy L.G."/>
            <person name="Floudas D."/>
            <person name="Copeland A."/>
            <person name="Barry K.W."/>
            <person name="Cichocki N."/>
            <person name="Veneault-Fourrey C."/>
            <person name="LaButti K."/>
            <person name="Lindquist E.A."/>
            <person name="Lipzen A."/>
            <person name="Lundell T."/>
            <person name="Morin E."/>
            <person name="Murat C."/>
            <person name="Sun H."/>
            <person name="Tunlid A."/>
            <person name="Henrissat B."/>
            <person name="Grigoriev I.V."/>
            <person name="Hibbett D.S."/>
            <person name="Martin F."/>
            <person name="Nordberg H.P."/>
            <person name="Cantor M.N."/>
            <person name="Hua S.X."/>
        </authorList>
    </citation>
    <scope>NUCLEOTIDE SEQUENCE [LARGE SCALE GENOMIC DNA]</scope>
    <source>
        <strain evidence="2 3">UH-Slu-Lm8-n1</strain>
    </source>
</reference>
<reference evidence="3" key="2">
    <citation type="submission" date="2015-01" db="EMBL/GenBank/DDBJ databases">
        <title>Evolutionary Origins and Diversification of the Mycorrhizal Mutualists.</title>
        <authorList>
            <consortium name="DOE Joint Genome Institute"/>
            <consortium name="Mycorrhizal Genomics Consortium"/>
            <person name="Kohler A."/>
            <person name="Kuo A."/>
            <person name="Nagy L.G."/>
            <person name="Floudas D."/>
            <person name="Copeland A."/>
            <person name="Barry K.W."/>
            <person name="Cichocki N."/>
            <person name="Veneault-Fourrey C."/>
            <person name="LaButti K."/>
            <person name="Lindquist E.A."/>
            <person name="Lipzen A."/>
            <person name="Lundell T."/>
            <person name="Morin E."/>
            <person name="Murat C."/>
            <person name="Riley R."/>
            <person name="Ohm R."/>
            <person name="Sun H."/>
            <person name="Tunlid A."/>
            <person name="Henrissat B."/>
            <person name="Grigoriev I.V."/>
            <person name="Hibbett D.S."/>
            <person name="Martin F."/>
        </authorList>
    </citation>
    <scope>NUCLEOTIDE SEQUENCE [LARGE SCALE GENOMIC DNA]</scope>
    <source>
        <strain evidence="3">UH-Slu-Lm8-n1</strain>
    </source>
</reference>
<organism evidence="2 3">
    <name type="scientific">Suillus luteus UH-Slu-Lm8-n1</name>
    <dbReference type="NCBI Taxonomy" id="930992"/>
    <lineage>
        <taxon>Eukaryota</taxon>
        <taxon>Fungi</taxon>
        <taxon>Dikarya</taxon>
        <taxon>Basidiomycota</taxon>
        <taxon>Agaricomycotina</taxon>
        <taxon>Agaricomycetes</taxon>
        <taxon>Agaricomycetidae</taxon>
        <taxon>Boletales</taxon>
        <taxon>Suillineae</taxon>
        <taxon>Suillaceae</taxon>
        <taxon>Suillus</taxon>
    </lineage>
</organism>
<dbReference type="Proteomes" id="UP000054485">
    <property type="component" value="Unassembled WGS sequence"/>
</dbReference>